<dbReference type="AlphaFoldDB" id="A0A9Q9EQ75"/>
<evidence type="ECO:0000256" key="1">
    <source>
        <dbReference type="SAM" id="MobiDB-lite"/>
    </source>
</evidence>
<protein>
    <submittedName>
        <fullName evidence="2">Uncharacterized protein</fullName>
    </submittedName>
</protein>
<keyword evidence="3" id="KW-1185">Reference proteome</keyword>
<gene>
    <name evidence="2" type="ORF">Slin15195_G121490</name>
</gene>
<proteinExistence type="predicted"/>
<feature type="region of interest" description="Disordered" evidence="1">
    <location>
        <begin position="1"/>
        <end position="53"/>
    </location>
</feature>
<dbReference type="Proteomes" id="UP001056384">
    <property type="component" value="Chromosome 11"/>
</dbReference>
<organism evidence="2 3">
    <name type="scientific">Septoria linicola</name>
    <dbReference type="NCBI Taxonomy" id="215465"/>
    <lineage>
        <taxon>Eukaryota</taxon>
        <taxon>Fungi</taxon>
        <taxon>Dikarya</taxon>
        <taxon>Ascomycota</taxon>
        <taxon>Pezizomycotina</taxon>
        <taxon>Dothideomycetes</taxon>
        <taxon>Dothideomycetidae</taxon>
        <taxon>Mycosphaerellales</taxon>
        <taxon>Mycosphaerellaceae</taxon>
        <taxon>Septoria</taxon>
    </lineage>
</organism>
<evidence type="ECO:0000313" key="2">
    <source>
        <dbReference type="EMBL" id="USW58830.1"/>
    </source>
</evidence>
<name>A0A9Q9EQ75_9PEZI</name>
<reference evidence="2" key="1">
    <citation type="submission" date="2022-06" db="EMBL/GenBank/DDBJ databases">
        <title>Complete genome sequences of two strains of the flax pathogen Septoria linicola.</title>
        <authorList>
            <person name="Lapalu N."/>
            <person name="Simon A."/>
            <person name="Demenou B."/>
            <person name="Paumier D."/>
            <person name="Guillot M.-P."/>
            <person name="Gout L."/>
            <person name="Valade R."/>
        </authorList>
    </citation>
    <scope>NUCLEOTIDE SEQUENCE</scope>
    <source>
        <strain evidence="2">SE15195</strain>
    </source>
</reference>
<dbReference type="EMBL" id="CP099428">
    <property type="protein sequence ID" value="USW58830.1"/>
    <property type="molecule type" value="Genomic_DNA"/>
</dbReference>
<sequence>MSAQNDVEMQYKAPHQMSPEAPDDNLSTAQEGCKKEQPKRTILGMRGGGIICE</sequence>
<evidence type="ECO:0000313" key="3">
    <source>
        <dbReference type="Proteomes" id="UP001056384"/>
    </source>
</evidence>
<accession>A0A9Q9EQ75</accession>